<dbReference type="PRINTS" id="PR00813">
    <property type="entry name" value="BCTERIALGSPG"/>
</dbReference>
<evidence type="ECO:0000313" key="5">
    <source>
        <dbReference type="Proteomes" id="UP000484015"/>
    </source>
</evidence>
<dbReference type="Proteomes" id="UP000484015">
    <property type="component" value="Unassembled WGS sequence"/>
</dbReference>
<reference evidence="4 5" key="1">
    <citation type="submission" date="2019-11" db="EMBL/GenBank/DDBJ databases">
        <title>Type strains purchased from KCTC, JCM and DSMZ.</title>
        <authorList>
            <person name="Lu H."/>
        </authorList>
    </citation>
    <scope>NUCLEOTIDE SEQUENCE [LARGE SCALE GENOMIC DNA]</scope>
    <source>
        <strain evidence="4 5">KCTC 42409</strain>
    </source>
</reference>
<dbReference type="Pfam" id="PF07963">
    <property type="entry name" value="N_methyl"/>
    <property type="match status" value="1"/>
</dbReference>
<dbReference type="GO" id="GO:0015627">
    <property type="term" value="C:type II protein secretion system complex"/>
    <property type="evidence" value="ECO:0007669"/>
    <property type="project" value="InterPro"/>
</dbReference>
<keyword evidence="3" id="KW-1133">Transmembrane helix</keyword>
<dbReference type="RefSeq" id="WP_155438835.1">
    <property type="nucleotide sequence ID" value="NZ_WNLA01000005.1"/>
</dbReference>
<keyword evidence="1" id="KW-0488">Methylation</keyword>
<dbReference type="OrthoDB" id="9795612at2"/>
<keyword evidence="5" id="KW-1185">Reference proteome</keyword>
<dbReference type="PROSITE" id="PS00409">
    <property type="entry name" value="PROKAR_NTER_METHYL"/>
    <property type="match status" value="1"/>
</dbReference>
<dbReference type="InterPro" id="IPR000983">
    <property type="entry name" value="Bac_GSPG_pilin"/>
</dbReference>
<protein>
    <submittedName>
        <fullName evidence="4">Prepilin-type N-terminal cleavage/methylation domain-containing protein</fullName>
    </submittedName>
</protein>
<dbReference type="InterPro" id="IPR012902">
    <property type="entry name" value="N_methyl_site"/>
</dbReference>
<sequence>MVNRPARGFTLIELLTVMAIIALLTTVAVPRYWGTITRAREFALRDSLASMRRSIDRYHADQGRYPSSLKELVERRYLRAVPVDPITESPASWVLLPSTDPDSSGVADVRSGAEGEGRDGIPYAAY</sequence>
<evidence type="ECO:0000313" key="4">
    <source>
        <dbReference type="EMBL" id="MTW02433.1"/>
    </source>
</evidence>
<evidence type="ECO:0000256" key="1">
    <source>
        <dbReference type="ARBA" id="ARBA00022481"/>
    </source>
</evidence>
<feature type="region of interest" description="Disordered" evidence="2">
    <location>
        <begin position="94"/>
        <end position="126"/>
    </location>
</feature>
<dbReference type="PANTHER" id="PTHR30093">
    <property type="entry name" value="GENERAL SECRETION PATHWAY PROTEIN G"/>
    <property type="match status" value="1"/>
</dbReference>
<evidence type="ECO:0000256" key="3">
    <source>
        <dbReference type="SAM" id="Phobius"/>
    </source>
</evidence>
<dbReference type="AlphaFoldDB" id="A0A6L6PXU9"/>
<name>A0A6L6PXU9_9BURK</name>
<dbReference type="GO" id="GO:0015628">
    <property type="term" value="P:protein secretion by the type II secretion system"/>
    <property type="evidence" value="ECO:0007669"/>
    <property type="project" value="InterPro"/>
</dbReference>
<keyword evidence="3" id="KW-0472">Membrane</keyword>
<dbReference type="NCBIfam" id="TIGR02532">
    <property type="entry name" value="IV_pilin_GFxxxE"/>
    <property type="match status" value="1"/>
</dbReference>
<keyword evidence="3" id="KW-0812">Transmembrane</keyword>
<dbReference type="Gene3D" id="3.30.700.10">
    <property type="entry name" value="Glycoprotein, Type 4 Pilin"/>
    <property type="match status" value="1"/>
</dbReference>
<dbReference type="EMBL" id="WNLA01000005">
    <property type="protein sequence ID" value="MTW02433.1"/>
    <property type="molecule type" value="Genomic_DNA"/>
</dbReference>
<dbReference type="PANTHER" id="PTHR30093:SF47">
    <property type="entry name" value="TYPE IV PILUS NON-CORE MINOR PILIN PILE"/>
    <property type="match status" value="1"/>
</dbReference>
<dbReference type="InterPro" id="IPR045584">
    <property type="entry name" value="Pilin-like"/>
</dbReference>
<proteinExistence type="predicted"/>
<accession>A0A6L6PXU9</accession>
<organism evidence="4 5">
    <name type="scientific">Pseudoduganella ginsengisoli</name>
    <dbReference type="NCBI Taxonomy" id="1462440"/>
    <lineage>
        <taxon>Bacteria</taxon>
        <taxon>Pseudomonadati</taxon>
        <taxon>Pseudomonadota</taxon>
        <taxon>Betaproteobacteria</taxon>
        <taxon>Burkholderiales</taxon>
        <taxon>Oxalobacteraceae</taxon>
        <taxon>Telluria group</taxon>
        <taxon>Pseudoduganella</taxon>
    </lineage>
</organism>
<dbReference type="SUPFAM" id="SSF54523">
    <property type="entry name" value="Pili subunits"/>
    <property type="match status" value="1"/>
</dbReference>
<feature type="transmembrane region" description="Helical" evidence="3">
    <location>
        <begin position="12"/>
        <end position="33"/>
    </location>
</feature>
<evidence type="ECO:0000256" key="2">
    <source>
        <dbReference type="SAM" id="MobiDB-lite"/>
    </source>
</evidence>
<gene>
    <name evidence="4" type="ORF">GM668_10105</name>
</gene>
<comment type="caution">
    <text evidence="4">The sequence shown here is derived from an EMBL/GenBank/DDBJ whole genome shotgun (WGS) entry which is preliminary data.</text>
</comment>